<reference evidence="1" key="2">
    <citation type="submission" date="2020-05" db="UniProtKB">
        <authorList>
            <consortium name="EnsemblMetazoa"/>
        </authorList>
    </citation>
    <scope>IDENTIFICATION</scope>
    <source>
        <strain evidence="1">IAEA</strain>
    </source>
</reference>
<keyword evidence="2" id="KW-1185">Reference proteome</keyword>
<accession>A0A1A9ZZJ9</accession>
<organism evidence="1 2">
    <name type="scientific">Glossina pallidipes</name>
    <name type="common">Tsetse fly</name>
    <dbReference type="NCBI Taxonomy" id="7398"/>
    <lineage>
        <taxon>Eukaryota</taxon>
        <taxon>Metazoa</taxon>
        <taxon>Ecdysozoa</taxon>
        <taxon>Arthropoda</taxon>
        <taxon>Hexapoda</taxon>
        <taxon>Insecta</taxon>
        <taxon>Pterygota</taxon>
        <taxon>Neoptera</taxon>
        <taxon>Endopterygota</taxon>
        <taxon>Diptera</taxon>
        <taxon>Brachycera</taxon>
        <taxon>Muscomorpha</taxon>
        <taxon>Hippoboscoidea</taxon>
        <taxon>Glossinidae</taxon>
        <taxon>Glossina</taxon>
    </lineage>
</organism>
<reference evidence="2" key="1">
    <citation type="submission" date="2014-03" db="EMBL/GenBank/DDBJ databases">
        <authorList>
            <person name="Aksoy S."/>
            <person name="Warren W."/>
            <person name="Wilson R.K."/>
        </authorList>
    </citation>
    <scope>NUCLEOTIDE SEQUENCE [LARGE SCALE GENOMIC DNA]</scope>
    <source>
        <strain evidence="2">IAEA</strain>
    </source>
</reference>
<sequence>MDIDGMDILIRLDIRNMDIHGLDTQTLLETCYMDIHDMVCMSTIGTYSKYGISTIWISTHDMDVQAILDIQRMLHIRIRDLHDTNILTVLDIRDVHIQKMGILITDSYNIDTHDMDILTPLNEHSFLFEPNLISTGKLYVHRHVQPLPEIEKVKDPSMDTA</sequence>
<dbReference type="VEuPathDB" id="VectorBase:GPAI029828"/>
<proteinExistence type="predicted"/>
<evidence type="ECO:0000313" key="1">
    <source>
        <dbReference type="EnsemblMetazoa" id="GPAI029828-PA"/>
    </source>
</evidence>
<protein>
    <submittedName>
        <fullName evidence="1">Uncharacterized protein</fullName>
    </submittedName>
</protein>
<dbReference type="Proteomes" id="UP000092445">
    <property type="component" value="Unassembled WGS sequence"/>
</dbReference>
<name>A0A1A9ZZJ9_GLOPL</name>
<dbReference type="EnsemblMetazoa" id="GPAI029828-RA">
    <property type="protein sequence ID" value="GPAI029828-PA"/>
    <property type="gene ID" value="GPAI029828"/>
</dbReference>
<dbReference type="AlphaFoldDB" id="A0A1A9ZZJ9"/>
<evidence type="ECO:0000313" key="2">
    <source>
        <dbReference type="Proteomes" id="UP000092445"/>
    </source>
</evidence>